<proteinExistence type="predicted"/>
<dbReference type="AlphaFoldDB" id="A0A4R6T927"/>
<gene>
    <name evidence="2" type="ORF">DFQ04_0545</name>
</gene>
<keyword evidence="1" id="KW-1133">Transmembrane helix</keyword>
<comment type="caution">
    <text evidence="2">The sequence shown here is derived from an EMBL/GenBank/DDBJ whole genome shotgun (WGS) entry which is preliminary data.</text>
</comment>
<name>A0A4R6T927_9BACT</name>
<organism evidence="2 3">
    <name type="scientific">Algoriphagus boseongensis</name>
    <dbReference type="NCBI Taxonomy" id="1442587"/>
    <lineage>
        <taxon>Bacteria</taxon>
        <taxon>Pseudomonadati</taxon>
        <taxon>Bacteroidota</taxon>
        <taxon>Cytophagia</taxon>
        <taxon>Cytophagales</taxon>
        <taxon>Cyclobacteriaceae</taxon>
        <taxon>Algoriphagus</taxon>
    </lineage>
</organism>
<dbReference type="EMBL" id="SNYF01000005">
    <property type="protein sequence ID" value="TDQ18739.1"/>
    <property type="molecule type" value="Genomic_DNA"/>
</dbReference>
<evidence type="ECO:0000313" key="3">
    <source>
        <dbReference type="Proteomes" id="UP000294535"/>
    </source>
</evidence>
<keyword evidence="1" id="KW-0812">Transmembrane</keyword>
<dbReference type="RefSeq" id="WP_133552415.1">
    <property type="nucleotide sequence ID" value="NZ_SNYF01000005.1"/>
</dbReference>
<evidence type="ECO:0000256" key="1">
    <source>
        <dbReference type="SAM" id="Phobius"/>
    </source>
</evidence>
<dbReference type="OrthoDB" id="916275at2"/>
<feature type="transmembrane region" description="Helical" evidence="1">
    <location>
        <begin position="12"/>
        <end position="33"/>
    </location>
</feature>
<evidence type="ECO:0000313" key="2">
    <source>
        <dbReference type="EMBL" id="TDQ18739.1"/>
    </source>
</evidence>
<protein>
    <submittedName>
        <fullName evidence="2">Uncharacterized protein</fullName>
    </submittedName>
</protein>
<keyword evidence="3" id="KW-1185">Reference proteome</keyword>
<accession>A0A4R6T927</accession>
<sequence length="390" mass="45216">MKEELKLVLFRFWPLFFLIFGVPALSYGIWILFPEKSLEVIVIDKTVPKTNFREHTGIFWALNHEKFIKSDGDQYDQSLDYFGFFPSGDQDLGTVSDLSKKSEGEIQDLVEKADVVFLADTYGVYKSDFEEKIEFKPEEKIYGGLDQGDIDLAKKASQEGKTLIAEFNSMASPTSESIRSELENLMGIKWTGWIGRYFDEMDTLVDQDIPRWLIQQYKDQKGAWSFSGAGLVFVKNTGEIEVFSFGKDYQNQVPFIRTQKVNKHGFSLPQVVPYPDWFDVVMIERDYQVISYYDIDPTNEGLQRLRSMGLPRFFPAAVFREINGGMQYYFAGDFSDMENRLGSPSFAGLPLLWRGLYVVADHRNRQSFYWNYYLPLITQVFEKVYESKSN</sequence>
<reference evidence="2 3" key="1">
    <citation type="submission" date="2019-03" db="EMBL/GenBank/DDBJ databases">
        <title>Genomic Encyclopedia of Type Strains, Phase III (KMG-III): the genomes of soil and plant-associated and newly described type strains.</title>
        <authorList>
            <person name="Whitman W."/>
        </authorList>
    </citation>
    <scope>NUCLEOTIDE SEQUENCE [LARGE SCALE GENOMIC DNA]</scope>
    <source>
        <strain evidence="2 3">CECT 8446</strain>
    </source>
</reference>
<dbReference type="Proteomes" id="UP000294535">
    <property type="component" value="Unassembled WGS sequence"/>
</dbReference>
<keyword evidence="1" id="KW-0472">Membrane</keyword>